<feature type="compositionally biased region" description="Acidic residues" evidence="1">
    <location>
        <begin position="138"/>
        <end position="152"/>
    </location>
</feature>
<feature type="region of interest" description="Disordered" evidence="1">
    <location>
        <begin position="94"/>
        <end position="159"/>
    </location>
</feature>
<protein>
    <submittedName>
        <fullName evidence="2">Uncharacterized protein</fullName>
    </submittedName>
</protein>
<sequence length="159" mass="17865">MFDVILNGARKIWHRVTSSGTCPSSPSSSAPVEAQGMEAEEFFYWHEMLDGFKKNDQRTCLQMMPAGAKEMLSSSELFNDGDVEDFVNWQERYAQRRQGFSEPGPSPSANDHCVDLQDLEDENSDSEASSSSLGLGSEYEEDTASEWSEDNFEFAFDCK</sequence>
<gene>
    <name evidence="2" type="primary">Cnig_chr_V.g17112</name>
    <name evidence="2" type="ORF">B9Z55_017112</name>
</gene>
<comment type="caution">
    <text evidence="2">The sequence shown here is derived from an EMBL/GenBank/DDBJ whole genome shotgun (WGS) entry which is preliminary data.</text>
</comment>
<proteinExistence type="predicted"/>
<name>A0A2G5T7M9_9PELO</name>
<reference evidence="3" key="1">
    <citation type="submission" date="2017-10" db="EMBL/GenBank/DDBJ databases">
        <title>Rapid genome shrinkage in a self-fertile nematode reveals novel sperm competition proteins.</title>
        <authorList>
            <person name="Yin D."/>
            <person name="Schwarz E.M."/>
            <person name="Thomas C.G."/>
            <person name="Felde R.L."/>
            <person name="Korf I.F."/>
            <person name="Cutter A.D."/>
            <person name="Schartner C.M."/>
            <person name="Ralston E.J."/>
            <person name="Meyer B.J."/>
            <person name="Haag E.S."/>
        </authorList>
    </citation>
    <scope>NUCLEOTIDE SEQUENCE [LARGE SCALE GENOMIC DNA]</scope>
    <source>
        <strain evidence="3">JU1422</strain>
    </source>
</reference>
<dbReference type="AlphaFoldDB" id="A0A2G5T7M9"/>
<evidence type="ECO:0000313" key="3">
    <source>
        <dbReference type="Proteomes" id="UP000230233"/>
    </source>
</evidence>
<accession>A0A2G5T7M9</accession>
<evidence type="ECO:0000256" key="1">
    <source>
        <dbReference type="SAM" id="MobiDB-lite"/>
    </source>
</evidence>
<dbReference type="Proteomes" id="UP000230233">
    <property type="component" value="Chromosome V"/>
</dbReference>
<feature type="compositionally biased region" description="Low complexity" evidence="1">
    <location>
        <begin position="126"/>
        <end position="137"/>
    </location>
</feature>
<evidence type="ECO:0000313" key="2">
    <source>
        <dbReference type="EMBL" id="PIC23394.1"/>
    </source>
</evidence>
<dbReference type="EMBL" id="PDUG01000005">
    <property type="protein sequence ID" value="PIC23394.1"/>
    <property type="molecule type" value="Genomic_DNA"/>
</dbReference>
<keyword evidence="3" id="KW-1185">Reference proteome</keyword>
<organism evidence="2 3">
    <name type="scientific">Caenorhabditis nigoni</name>
    <dbReference type="NCBI Taxonomy" id="1611254"/>
    <lineage>
        <taxon>Eukaryota</taxon>
        <taxon>Metazoa</taxon>
        <taxon>Ecdysozoa</taxon>
        <taxon>Nematoda</taxon>
        <taxon>Chromadorea</taxon>
        <taxon>Rhabditida</taxon>
        <taxon>Rhabditina</taxon>
        <taxon>Rhabditomorpha</taxon>
        <taxon>Rhabditoidea</taxon>
        <taxon>Rhabditidae</taxon>
        <taxon>Peloderinae</taxon>
        <taxon>Caenorhabditis</taxon>
    </lineage>
</organism>
<dbReference type="OrthoDB" id="10445256at2759"/>